<evidence type="ECO:0000256" key="6">
    <source>
        <dbReference type="ARBA" id="ARBA00022490"/>
    </source>
</evidence>
<keyword evidence="6" id="KW-0963">Cytoplasm</keyword>
<dbReference type="RefSeq" id="WP_145273293.1">
    <property type="nucleotide sequence ID" value="NZ_CP036426.1"/>
</dbReference>
<dbReference type="GO" id="GO:0005737">
    <property type="term" value="C:cytoplasm"/>
    <property type="evidence" value="ECO:0007669"/>
    <property type="project" value="UniProtKB-SubCell"/>
</dbReference>
<comment type="catalytic activity">
    <reaction evidence="12 14">
        <text>hydrolysis of (1-&gt;4)-alpha-D-glucosidic linkage in 4-alpha-D-[(1-&gt;4)-alpha-D-glucanosyl]n trehalose to yield trehalose and (1-&gt;4)-alpha-D-glucan.</text>
        <dbReference type="EC" id="3.2.1.141"/>
    </reaction>
</comment>
<dbReference type="InterPro" id="IPR013783">
    <property type="entry name" value="Ig-like_fold"/>
</dbReference>
<dbReference type="SUPFAM" id="SSF81296">
    <property type="entry name" value="E set domains"/>
    <property type="match status" value="1"/>
</dbReference>
<dbReference type="PANTHER" id="PTHR43651:SF11">
    <property type="entry name" value="MALTO-OLIGOSYLTREHALOSE TREHALOHYDROLASE"/>
    <property type="match status" value="1"/>
</dbReference>
<evidence type="ECO:0000256" key="5">
    <source>
        <dbReference type="ARBA" id="ARBA00015938"/>
    </source>
</evidence>
<sequence length="637" mass="70866">MSLDRRSVLGPSHWRPSIGAWPERDGVRFRVWAPKEPGVSVVIEGDPPRVEPLERHADGTFGALVDGLGPGARYRYRISSGEFPDPASRFQPEGVHGPSEVVDPGHFRWLDRGWTGLTLDELVVYELHVGTFSPEGTFDGVTGRLPYLRDLGVTAVELMPVADFPGDRNWGYDGAALYAPSRRYGRPDDLRRLVDTAHRLGLAVLLDVVYNHLGPDGCYLPAFSPYVFSEIHSNPWGKSLNFDDTHSTLVRQFFIENALHWVHEYRVDGLRLDATHAIIDDSDRPFVADLASRVRESVADREVLVIAEDHRNLAQMIRPEGEGGWGLDGVWADDFHHIVRVALAGEHEGYYRDFTGSMAELADCLVKGWLYTGQHSTNRDEHRGSEPIGVPPRRMVVCTQNHDQIGNRAMGDRLHHGCDLAAYRASSALLLCAPETPMLFQGQEWATGTPFQFFTDHEADLGRAVTEGRRQEFRHFAAFADPASRDRIPDPQAEATFLGSRLDWSEPDREPYASTLRLFRALLTLRRSEPALKNARIGSYRAAPLSDHSLLLRNDAEVGPSLLVVFHLGGAEEVSLSARPELDGLDVSRCQLVLTTDERPFAPDGRPPAVSLDGDAPAIRFEGPSAVLIRAWPVTSR</sequence>
<dbReference type="EC" id="3.2.1.141" evidence="4 13"/>
<dbReference type="Gene3D" id="1.10.10.760">
    <property type="entry name" value="E-set domains of sugar-utilizing enzymes"/>
    <property type="match status" value="1"/>
</dbReference>
<keyword evidence="8" id="KW-0119">Carbohydrate metabolism</keyword>
<dbReference type="EMBL" id="CP036426">
    <property type="protein sequence ID" value="QDV36665.1"/>
    <property type="molecule type" value="Genomic_DNA"/>
</dbReference>
<comment type="pathway">
    <text evidence="2 14">Glycan biosynthesis; trehalose biosynthesis.</text>
</comment>
<evidence type="ECO:0000259" key="18">
    <source>
        <dbReference type="SMART" id="SM00642"/>
    </source>
</evidence>
<accession>A0A518H726</accession>
<evidence type="ECO:0000256" key="14">
    <source>
        <dbReference type="PIRNR" id="PIRNR006337"/>
    </source>
</evidence>
<evidence type="ECO:0000256" key="1">
    <source>
        <dbReference type="ARBA" id="ARBA00004496"/>
    </source>
</evidence>
<evidence type="ECO:0000256" key="8">
    <source>
        <dbReference type="ARBA" id="ARBA00023277"/>
    </source>
</evidence>
<dbReference type="CDD" id="cd02853">
    <property type="entry name" value="E_set_MTHase_like_N"/>
    <property type="match status" value="1"/>
</dbReference>
<reference evidence="19 20" key="1">
    <citation type="submission" date="2019-02" db="EMBL/GenBank/DDBJ databases">
        <title>Deep-cultivation of Planctomycetes and their phenomic and genomic characterization uncovers novel biology.</title>
        <authorList>
            <person name="Wiegand S."/>
            <person name="Jogler M."/>
            <person name="Boedeker C."/>
            <person name="Pinto D."/>
            <person name="Vollmers J."/>
            <person name="Rivas-Marin E."/>
            <person name="Kohn T."/>
            <person name="Peeters S.H."/>
            <person name="Heuer A."/>
            <person name="Rast P."/>
            <person name="Oberbeckmann S."/>
            <person name="Bunk B."/>
            <person name="Jeske O."/>
            <person name="Meyerdierks A."/>
            <person name="Storesund J.E."/>
            <person name="Kallscheuer N."/>
            <person name="Luecker S."/>
            <person name="Lage O.M."/>
            <person name="Pohl T."/>
            <person name="Merkel B.J."/>
            <person name="Hornburger P."/>
            <person name="Mueller R.-W."/>
            <person name="Bruemmer F."/>
            <person name="Labrenz M."/>
            <person name="Spormann A.M."/>
            <person name="Op den Camp H."/>
            <person name="Overmann J."/>
            <person name="Amann R."/>
            <person name="Jetten M.S.M."/>
            <person name="Mascher T."/>
            <person name="Medema M.H."/>
            <person name="Devos D.P."/>
            <person name="Kaster A.-K."/>
            <person name="Ovreas L."/>
            <person name="Rohde M."/>
            <person name="Galperin M.Y."/>
            <person name="Jogler C."/>
        </authorList>
    </citation>
    <scope>NUCLEOTIDE SEQUENCE [LARGE SCALE GENOMIC DNA]</scope>
    <source>
        <strain evidence="19 20">ElP</strain>
    </source>
</reference>
<evidence type="ECO:0000256" key="2">
    <source>
        <dbReference type="ARBA" id="ARBA00005199"/>
    </source>
</evidence>
<dbReference type="UniPathway" id="UPA00299"/>
<keyword evidence="20" id="KW-1185">Reference proteome</keyword>
<evidence type="ECO:0000313" key="20">
    <source>
        <dbReference type="Proteomes" id="UP000317835"/>
    </source>
</evidence>
<feature type="binding site" evidence="16">
    <location>
        <begin position="271"/>
        <end position="276"/>
    </location>
    <ligand>
        <name>substrate</name>
    </ligand>
</feature>
<dbReference type="PANTHER" id="PTHR43651">
    <property type="entry name" value="1,4-ALPHA-GLUCAN-BRANCHING ENZYME"/>
    <property type="match status" value="1"/>
</dbReference>
<name>A0A518H726_9BACT</name>
<feature type="binding site" evidence="16">
    <location>
        <begin position="402"/>
        <end position="407"/>
    </location>
    <ligand>
        <name>substrate</name>
    </ligand>
</feature>
<dbReference type="NCBIfam" id="TIGR02402">
    <property type="entry name" value="trehalose_TreZ"/>
    <property type="match status" value="1"/>
</dbReference>
<evidence type="ECO:0000313" key="19">
    <source>
        <dbReference type="EMBL" id="QDV36665.1"/>
    </source>
</evidence>
<dbReference type="InterPro" id="IPR044901">
    <property type="entry name" value="Trehalose_TreZ_E-set_sf"/>
</dbReference>
<evidence type="ECO:0000256" key="10">
    <source>
        <dbReference type="ARBA" id="ARBA00032057"/>
    </source>
</evidence>
<evidence type="ECO:0000256" key="4">
    <source>
        <dbReference type="ARBA" id="ARBA00012268"/>
    </source>
</evidence>
<feature type="domain" description="Glycosyl hydrolase family 13 catalytic" evidence="18">
    <location>
        <begin position="126"/>
        <end position="474"/>
    </location>
</feature>
<proteinExistence type="inferred from homology"/>
<dbReference type="InterPro" id="IPR017853">
    <property type="entry name" value="GH"/>
</dbReference>
<dbReference type="InterPro" id="IPR004193">
    <property type="entry name" value="Glyco_hydro_13_N"/>
</dbReference>
<keyword evidence="9 14" id="KW-0326">Glycosidase</keyword>
<dbReference type="InterPro" id="IPR006047">
    <property type="entry name" value="GH13_cat_dom"/>
</dbReference>
<organism evidence="19 20">
    <name type="scientific">Tautonia plasticadhaerens</name>
    <dbReference type="NCBI Taxonomy" id="2527974"/>
    <lineage>
        <taxon>Bacteria</taxon>
        <taxon>Pseudomonadati</taxon>
        <taxon>Planctomycetota</taxon>
        <taxon>Planctomycetia</taxon>
        <taxon>Isosphaerales</taxon>
        <taxon>Isosphaeraceae</taxon>
        <taxon>Tautonia</taxon>
    </lineage>
</organism>
<dbReference type="InterPro" id="IPR012768">
    <property type="entry name" value="Trehalose_TreZ"/>
</dbReference>
<feature type="binding site" evidence="16">
    <location>
        <begin position="333"/>
        <end position="337"/>
    </location>
    <ligand>
        <name>substrate</name>
    </ligand>
</feature>
<dbReference type="Gene3D" id="3.20.20.80">
    <property type="entry name" value="Glycosidases"/>
    <property type="match status" value="1"/>
</dbReference>
<evidence type="ECO:0000256" key="11">
    <source>
        <dbReference type="ARBA" id="ARBA00033284"/>
    </source>
</evidence>
<dbReference type="AlphaFoldDB" id="A0A518H726"/>
<dbReference type="Pfam" id="PF02922">
    <property type="entry name" value="CBM_48"/>
    <property type="match status" value="1"/>
</dbReference>
<dbReference type="Proteomes" id="UP000317835">
    <property type="component" value="Chromosome"/>
</dbReference>
<evidence type="ECO:0000256" key="9">
    <source>
        <dbReference type="ARBA" id="ARBA00023295"/>
    </source>
</evidence>
<dbReference type="Pfam" id="PF00128">
    <property type="entry name" value="Alpha-amylase"/>
    <property type="match status" value="1"/>
</dbReference>
<dbReference type="OrthoDB" id="226102at2"/>
<dbReference type="GO" id="GO:0005992">
    <property type="term" value="P:trehalose biosynthetic process"/>
    <property type="evidence" value="ECO:0007669"/>
    <property type="project" value="UniProtKB-UniRule"/>
</dbReference>
<evidence type="ECO:0000256" key="12">
    <source>
        <dbReference type="ARBA" id="ARBA00034013"/>
    </source>
</evidence>
<evidence type="ECO:0000256" key="16">
    <source>
        <dbReference type="PIRSR" id="PIRSR006337-2"/>
    </source>
</evidence>
<dbReference type="InterPro" id="IPR014756">
    <property type="entry name" value="Ig_E-set"/>
</dbReference>
<evidence type="ECO:0000256" key="7">
    <source>
        <dbReference type="ARBA" id="ARBA00022801"/>
    </source>
</evidence>
<comment type="subcellular location">
    <subcellularLocation>
        <location evidence="1 15">Cytoplasm</location>
    </subcellularLocation>
</comment>
<feature type="active site" description="Nucleophile" evidence="15">
    <location>
        <position position="273"/>
    </location>
</feature>
<evidence type="ECO:0000256" key="13">
    <source>
        <dbReference type="NCBIfam" id="TIGR02402"/>
    </source>
</evidence>
<dbReference type="PIRSF" id="PIRSF006337">
    <property type="entry name" value="Trehalose_TreZ"/>
    <property type="match status" value="1"/>
</dbReference>
<dbReference type="SMART" id="SM00642">
    <property type="entry name" value="Aamy"/>
    <property type="match status" value="1"/>
</dbReference>
<dbReference type="KEGG" id="tpla:ElP_45940"/>
<feature type="site" description="Transition state stabilizer" evidence="17">
    <location>
        <position position="403"/>
    </location>
</feature>
<evidence type="ECO:0000256" key="17">
    <source>
        <dbReference type="PIRSR" id="PIRSR006337-3"/>
    </source>
</evidence>
<keyword evidence="7 14" id="KW-0378">Hydrolase</keyword>
<protein>
    <recommendedName>
        <fullName evidence="5 13">Malto-oligosyltrehalose trehalohydrolase</fullName>
        <shortName evidence="14">MTHase</shortName>
        <ecNumber evidence="4 13">3.2.1.141</ecNumber>
    </recommendedName>
    <alternativeName>
        <fullName evidence="11 14">4-alpha-D-((1-&gt;4)-alpha-D-glucano)trehalose trehalohydrolase</fullName>
    </alternativeName>
    <alternativeName>
        <fullName evidence="10 14">Maltooligosyl trehalose trehalohydrolase</fullName>
    </alternativeName>
</protein>
<dbReference type="Gene3D" id="2.60.40.10">
    <property type="entry name" value="Immunoglobulins"/>
    <property type="match status" value="1"/>
</dbReference>
<evidence type="ECO:0000256" key="15">
    <source>
        <dbReference type="PIRSR" id="PIRSR006337-1"/>
    </source>
</evidence>
<dbReference type="SUPFAM" id="SSF51445">
    <property type="entry name" value="(Trans)glycosidases"/>
    <property type="match status" value="1"/>
</dbReference>
<comment type="similarity">
    <text evidence="3 14">Belongs to the glycosyl hydrolase 13 family.</text>
</comment>
<dbReference type="GO" id="GO:0033942">
    <property type="term" value="F:4-alpha-D-(1-&gt;4)-alpha-D-glucanotrehalose trehalohydrolase activity"/>
    <property type="evidence" value="ECO:0007669"/>
    <property type="project" value="UniProtKB-EC"/>
</dbReference>
<evidence type="ECO:0000256" key="3">
    <source>
        <dbReference type="ARBA" id="ARBA00008061"/>
    </source>
</evidence>
<gene>
    <name evidence="19" type="primary">treZ_1</name>
    <name evidence="19" type="ORF">ElP_45940</name>
</gene>
<feature type="active site" description="Proton donor" evidence="15">
    <location>
        <position position="308"/>
    </location>
</feature>
<dbReference type="CDD" id="cd11325">
    <property type="entry name" value="AmyAc_GTHase"/>
    <property type="match status" value="1"/>
</dbReference>